<keyword evidence="3" id="KW-1185">Reference proteome</keyword>
<evidence type="ECO:0000313" key="2">
    <source>
        <dbReference type="EMBL" id="KAG6522248.1"/>
    </source>
</evidence>
<dbReference type="GO" id="GO:0007095">
    <property type="term" value="P:mitotic G2 DNA damage checkpoint signaling"/>
    <property type="evidence" value="ECO:0007669"/>
    <property type="project" value="TreeGrafter"/>
</dbReference>
<dbReference type="GO" id="GO:0003682">
    <property type="term" value="F:chromatin binding"/>
    <property type="evidence" value="ECO:0007669"/>
    <property type="project" value="TreeGrafter"/>
</dbReference>
<dbReference type="AlphaFoldDB" id="A0A8J5HHP9"/>
<dbReference type="GO" id="GO:0005634">
    <property type="term" value="C:nucleus"/>
    <property type="evidence" value="ECO:0007669"/>
    <property type="project" value="TreeGrafter"/>
</dbReference>
<feature type="domain" description="MRN complex-interacting protein N-terminal" evidence="1">
    <location>
        <begin position="61"/>
        <end position="119"/>
    </location>
</feature>
<dbReference type="InterPro" id="IPR032739">
    <property type="entry name" value="MRNIP"/>
</dbReference>
<comment type="caution">
    <text evidence="2">The sequence shown here is derived from an EMBL/GenBank/DDBJ whole genome shotgun (WGS) entry which is preliminary data.</text>
</comment>
<dbReference type="PANTHER" id="PTHR15863:SF2">
    <property type="entry name" value="MRN COMPLEX-INTERACTING PROTEIN"/>
    <property type="match status" value="1"/>
</dbReference>
<dbReference type="PANTHER" id="PTHR15863">
    <property type="entry name" value="MRN COMPLEX-INTERACTING PROTEIN"/>
    <property type="match status" value="1"/>
</dbReference>
<sequence>MARQRFSFKIPEAGERTWEWRAIKSVAMATLFIALQCCNCSTMQVGGTHLFFSPLPVRACNVVKLQVKQQRKGTISKWVCAVCNQRQSVRRIHARGPLARDLREFVQDFNMARAAAEADLGNPNPPLSRAEDDPFSVSKRRTDWSEYLDLEADLDGIEQGRCFAGACGGGDATASGEISYQEEFLLQVSAPLDVKKVDPMINVAGKAVAMDEKRGCGSSKWSEYLDCEEEEEGEAMKGAKWCDHEEAVEEEVRPDFK</sequence>
<proteinExistence type="predicted"/>
<dbReference type="Pfam" id="PF15749">
    <property type="entry name" value="MRNIP"/>
    <property type="match status" value="1"/>
</dbReference>
<dbReference type="EMBL" id="JACMSC010000005">
    <property type="protein sequence ID" value="KAG6522248.1"/>
    <property type="molecule type" value="Genomic_DNA"/>
</dbReference>
<evidence type="ECO:0000259" key="1">
    <source>
        <dbReference type="Pfam" id="PF15749"/>
    </source>
</evidence>
<dbReference type="Proteomes" id="UP000734854">
    <property type="component" value="Unassembled WGS sequence"/>
</dbReference>
<reference evidence="2 3" key="1">
    <citation type="submission" date="2020-08" db="EMBL/GenBank/DDBJ databases">
        <title>Plant Genome Project.</title>
        <authorList>
            <person name="Zhang R.-G."/>
        </authorList>
    </citation>
    <scope>NUCLEOTIDE SEQUENCE [LARGE SCALE GENOMIC DNA]</scope>
    <source>
        <tissue evidence="2">Rhizome</tissue>
    </source>
</reference>
<protein>
    <recommendedName>
        <fullName evidence="1">MRN complex-interacting protein N-terminal domain-containing protein</fullName>
    </recommendedName>
</protein>
<evidence type="ECO:0000313" key="3">
    <source>
        <dbReference type="Proteomes" id="UP000734854"/>
    </source>
</evidence>
<name>A0A8J5HHP9_ZINOF</name>
<dbReference type="InterPro" id="IPR049472">
    <property type="entry name" value="MRNIP_N"/>
</dbReference>
<organism evidence="2 3">
    <name type="scientific">Zingiber officinale</name>
    <name type="common">Ginger</name>
    <name type="synonym">Amomum zingiber</name>
    <dbReference type="NCBI Taxonomy" id="94328"/>
    <lineage>
        <taxon>Eukaryota</taxon>
        <taxon>Viridiplantae</taxon>
        <taxon>Streptophyta</taxon>
        <taxon>Embryophyta</taxon>
        <taxon>Tracheophyta</taxon>
        <taxon>Spermatophyta</taxon>
        <taxon>Magnoliopsida</taxon>
        <taxon>Liliopsida</taxon>
        <taxon>Zingiberales</taxon>
        <taxon>Zingiberaceae</taxon>
        <taxon>Zingiber</taxon>
    </lineage>
</organism>
<gene>
    <name evidence="2" type="ORF">ZIOFF_019386</name>
</gene>
<accession>A0A8J5HHP9</accession>